<dbReference type="Proteomes" id="UP001303473">
    <property type="component" value="Unassembled WGS sequence"/>
</dbReference>
<keyword evidence="3 5" id="KW-1133">Transmembrane helix</keyword>
<dbReference type="EMBL" id="MU853752">
    <property type="protein sequence ID" value="KAK3946259.1"/>
    <property type="molecule type" value="Genomic_DNA"/>
</dbReference>
<feature type="transmembrane region" description="Helical" evidence="5">
    <location>
        <begin position="153"/>
        <end position="173"/>
    </location>
</feature>
<feature type="transmembrane region" description="Helical" evidence="5">
    <location>
        <begin position="377"/>
        <end position="398"/>
    </location>
</feature>
<feature type="transmembrane region" description="Helical" evidence="5">
    <location>
        <begin position="122"/>
        <end position="147"/>
    </location>
</feature>
<evidence type="ECO:0000256" key="1">
    <source>
        <dbReference type="ARBA" id="ARBA00004141"/>
    </source>
</evidence>
<dbReference type="PANTHER" id="PTHR23507:SF1">
    <property type="entry name" value="FI18259P1-RELATED"/>
    <property type="match status" value="1"/>
</dbReference>
<accession>A0AAN6NJH4</accession>
<feature type="transmembrane region" description="Helical" evidence="5">
    <location>
        <begin position="93"/>
        <end position="110"/>
    </location>
</feature>
<feature type="transmembrane region" description="Helical" evidence="5">
    <location>
        <begin position="445"/>
        <end position="465"/>
    </location>
</feature>
<proteinExistence type="predicted"/>
<dbReference type="AlphaFoldDB" id="A0AAN6NJH4"/>
<feature type="transmembrane region" description="Helical" evidence="5">
    <location>
        <begin position="268"/>
        <end position="289"/>
    </location>
</feature>
<gene>
    <name evidence="6" type="ORF">QBC46DRAFT_369315</name>
</gene>
<evidence type="ECO:0000256" key="5">
    <source>
        <dbReference type="SAM" id="Phobius"/>
    </source>
</evidence>
<organism evidence="6 7">
    <name type="scientific">Diplogelasinospora grovesii</name>
    <dbReference type="NCBI Taxonomy" id="303347"/>
    <lineage>
        <taxon>Eukaryota</taxon>
        <taxon>Fungi</taxon>
        <taxon>Dikarya</taxon>
        <taxon>Ascomycota</taxon>
        <taxon>Pezizomycotina</taxon>
        <taxon>Sordariomycetes</taxon>
        <taxon>Sordariomycetidae</taxon>
        <taxon>Sordariales</taxon>
        <taxon>Diplogelasinosporaceae</taxon>
        <taxon>Diplogelasinospora</taxon>
    </lineage>
</organism>
<protein>
    <submittedName>
        <fullName evidence="6">MFS multidrug transporter</fullName>
    </submittedName>
</protein>
<dbReference type="PANTHER" id="PTHR23507">
    <property type="entry name" value="ZGC:174356"/>
    <property type="match status" value="1"/>
</dbReference>
<reference evidence="7" key="1">
    <citation type="journal article" date="2023" name="Mol. Phylogenet. Evol.">
        <title>Genome-scale phylogeny and comparative genomics of the fungal order Sordariales.</title>
        <authorList>
            <person name="Hensen N."/>
            <person name="Bonometti L."/>
            <person name="Westerberg I."/>
            <person name="Brannstrom I.O."/>
            <person name="Guillou S."/>
            <person name="Cros-Aarteil S."/>
            <person name="Calhoun S."/>
            <person name="Haridas S."/>
            <person name="Kuo A."/>
            <person name="Mondo S."/>
            <person name="Pangilinan J."/>
            <person name="Riley R."/>
            <person name="LaButti K."/>
            <person name="Andreopoulos B."/>
            <person name="Lipzen A."/>
            <person name="Chen C."/>
            <person name="Yan M."/>
            <person name="Daum C."/>
            <person name="Ng V."/>
            <person name="Clum A."/>
            <person name="Steindorff A."/>
            <person name="Ohm R.A."/>
            <person name="Martin F."/>
            <person name="Silar P."/>
            <person name="Natvig D.O."/>
            <person name="Lalanne C."/>
            <person name="Gautier V."/>
            <person name="Ament-Velasquez S.L."/>
            <person name="Kruys A."/>
            <person name="Hutchinson M.I."/>
            <person name="Powell A.J."/>
            <person name="Barry K."/>
            <person name="Miller A.N."/>
            <person name="Grigoriev I.V."/>
            <person name="Debuchy R."/>
            <person name="Gladieux P."/>
            <person name="Hiltunen Thoren M."/>
            <person name="Johannesson H."/>
        </authorList>
    </citation>
    <scope>NUCLEOTIDE SEQUENCE [LARGE SCALE GENOMIC DNA]</scope>
    <source>
        <strain evidence="7">CBS 340.73</strain>
    </source>
</reference>
<dbReference type="InterPro" id="IPR036259">
    <property type="entry name" value="MFS_trans_sf"/>
</dbReference>
<evidence type="ECO:0000256" key="3">
    <source>
        <dbReference type="ARBA" id="ARBA00022989"/>
    </source>
</evidence>
<name>A0AAN6NJH4_9PEZI</name>
<dbReference type="Pfam" id="PF07690">
    <property type="entry name" value="MFS_1"/>
    <property type="match status" value="1"/>
</dbReference>
<feature type="transmembrane region" description="Helical" evidence="5">
    <location>
        <begin position="209"/>
        <end position="232"/>
    </location>
</feature>
<feature type="transmembrane region" description="Helical" evidence="5">
    <location>
        <begin position="319"/>
        <end position="340"/>
    </location>
</feature>
<dbReference type="SUPFAM" id="SSF103473">
    <property type="entry name" value="MFS general substrate transporter"/>
    <property type="match status" value="1"/>
</dbReference>
<evidence type="ECO:0000313" key="7">
    <source>
        <dbReference type="Proteomes" id="UP001303473"/>
    </source>
</evidence>
<evidence type="ECO:0000256" key="2">
    <source>
        <dbReference type="ARBA" id="ARBA00022692"/>
    </source>
</evidence>
<feature type="transmembrane region" description="Helical" evidence="5">
    <location>
        <begin position="185"/>
        <end position="203"/>
    </location>
</feature>
<keyword evidence="4 5" id="KW-0472">Membrane</keyword>
<dbReference type="GO" id="GO:0016020">
    <property type="term" value="C:membrane"/>
    <property type="evidence" value="ECO:0007669"/>
    <property type="project" value="UniProtKB-SubCell"/>
</dbReference>
<dbReference type="GO" id="GO:0022857">
    <property type="term" value="F:transmembrane transporter activity"/>
    <property type="evidence" value="ECO:0007669"/>
    <property type="project" value="InterPro"/>
</dbReference>
<feature type="transmembrane region" description="Helical" evidence="5">
    <location>
        <begin position="352"/>
        <end position="371"/>
    </location>
</feature>
<evidence type="ECO:0000256" key="4">
    <source>
        <dbReference type="ARBA" id="ARBA00023136"/>
    </source>
</evidence>
<keyword evidence="7" id="KW-1185">Reference proteome</keyword>
<evidence type="ECO:0000313" key="6">
    <source>
        <dbReference type="EMBL" id="KAK3946259.1"/>
    </source>
</evidence>
<feature type="transmembrane region" description="Helical" evidence="5">
    <location>
        <begin position="410"/>
        <end position="439"/>
    </location>
</feature>
<comment type="caution">
    <text evidence="6">The sequence shown here is derived from an EMBL/GenBank/DDBJ whole genome shotgun (WGS) entry which is preliminary data.</text>
</comment>
<dbReference type="Gene3D" id="1.20.1250.20">
    <property type="entry name" value="MFS general substrate transporter like domains"/>
    <property type="match status" value="1"/>
</dbReference>
<keyword evidence="2 5" id="KW-0812">Transmembrane</keyword>
<comment type="subcellular location">
    <subcellularLocation>
        <location evidence="1">Membrane</location>
        <topology evidence="1">Multi-pass membrane protein</topology>
    </subcellularLocation>
</comment>
<dbReference type="InterPro" id="IPR011701">
    <property type="entry name" value="MFS"/>
</dbReference>
<sequence>MVSGQARDHNYLRAIAMPLCRLSRRAWFCIALTILLETSHAILTVPVISLYERVICDRYYAGQDPPQWPTGLDDRCKTPLIQAEVALVRGWQGFFNGLSALLVALPMGYITDHHSHRKAFAFILGGLIAAILWTILVCAIPAVPIRLVWMTSLFYLCGGGNYAAEMMIGVMLVNSCSEADRTRNLYYMYSAFIFTELVGPPFARWSASIAIWIPFAIGVICLCACFPVLAIMPESTSLSAASTASNQEVESNDRVISIPNMHRRLSSILGLFNSWNMYWALPMFFAGTFRNVSIRALLQYTHVRLGWELVDTNALITEVASVNLILFFFILPTIITFVNGKYKPHPQSLNLGIIRISFGVLVGGSLLIAFSNSSAQLLVSLAIYACGFGARATLLSLVTSWHDASVRARIYSAILLVELFGMLAWEPLLQGILAISFALPRLWMGLPFLVCSIGYLCALTASFLIRLQLKLPDQSSPRSAEAEEIL</sequence>